<accession>A0A540VS21</accession>
<sequence>MQDYIVLTCRRTLDLVLWGAGDYGIWSPTQLLYVNVGRGTKQRRELKRYAMIPGYAFVPRGHWPAVAKAAPRKFGVRVHSRHNDSAAPKACTFGEVKALERACLAFAGADGDPRRHDFALGEAVTVAYHPALGGDMTGVVDKLKGCGVVRVVLDNGMRLDVHNAFLLHKL</sequence>
<protein>
    <recommendedName>
        <fullName evidence="3">NusG-like N-terminal domain-containing protein</fullName>
    </recommendedName>
</protein>
<evidence type="ECO:0008006" key="3">
    <source>
        <dbReference type="Google" id="ProtNLM"/>
    </source>
</evidence>
<organism evidence="1 2">
    <name type="scientific">Spiribacter salinus</name>
    <dbReference type="NCBI Taxonomy" id="1335746"/>
    <lineage>
        <taxon>Bacteria</taxon>
        <taxon>Pseudomonadati</taxon>
        <taxon>Pseudomonadota</taxon>
        <taxon>Gammaproteobacteria</taxon>
        <taxon>Chromatiales</taxon>
        <taxon>Ectothiorhodospiraceae</taxon>
        <taxon>Spiribacter</taxon>
    </lineage>
</organism>
<evidence type="ECO:0000313" key="2">
    <source>
        <dbReference type="Proteomes" id="UP000315400"/>
    </source>
</evidence>
<dbReference type="AlphaFoldDB" id="A0A540VS21"/>
<gene>
    <name evidence="1" type="ORF">FKY71_08165</name>
</gene>
<dbReference type="Proteomes" id="UP000315400">
    <property type="component" value="Unassembled WGS sequence"/>
</dbReference>
<proteinExistence type="predicted"/>
<name>A0A540VS21_9GAMM</name>
<evidence type="ECO:0000313" key="1">
    <source>
        <dbReference type="EMBL" id="TQE99542.1"/>
    </source>
</evidence>
<comment type="caution">
    <text evidence="1">The sequence shown here is derived from an EMBL/GenBank/DDBJ whole genome shotgun (WGS) entry which is preliminary data.</text>
</comment>
<dbReference type="EMBL" id="VIFK01000055">
    <property type="protein sequence ID" value="TQE99542.1"/>
    <property type="molecule type" value="Genomic_DNA"/>
</dbReference>
<reference evidence="1 2" key="1">
    <citation type="submission" date="2019-06" db="EMBL/GenBank/DDBJ databases">
        <title>Metagenome assembled Genome of Spiribacter salinus SL48-SHIP from the microbial mat of Salt Lake 48 (Novosibirsk region, Russia).</title>
        <authorList>
            <person name="Shipova A."/>
            <person name="Rozanov A.S."/>
            <person name="Bryanskaya A.V."/>
            <person name="Peltek S.E."/>
        </authorList>
    </citation>
    <scope>NUCLEOTIDE SEQUENCE [LARGE SCALE GENOMIC DNA]</scope>
    <source>
        <strain evidence="1">SL48-SHIP-2</strain>
    </source>
</reference>